<feature type="compositionally biased region" description="Acidic residues" evidence="1">
    <location>
        <begin position="230"/>
        <end position="240"/>
    </location>
</feature>
<evidence type="ECO:0008006" key="4">
    <source>
        <dbReference type="Google" id="ProtNLM"/>
    </source>
</evidence>
<proteinExistence type="predicted"/>
<protein>
    <recommendedName>
        <fullName evidence="4">F-box domain-containing protein</fullName>
    </recommendedName>
</protein>
<accession>A0A1Y1I5W8</accession>
<feature type="non-terminal residue" evidence="2">
    <location>
        <position position="447"/>
    </location>
</feature>
<feature type="region of interest" description="Disordered" evidence="1">
    <location>
        <begin position="207"/>
        <end position="249"/>
    </location>
</feature>
<name>A0A1Y1I5W8_KLENI</name>
<evidence type="ECO:0000256" key="1">
    <source>
        <dbReference type="SAM" id="MobiDB-lite"/>
    </source>
</evidence>
<dbReference type="Proteomes" id="UP000054558">
    <property type="component" value="Unassembled WGS sequence"/>
</dbReference>
<sequence length="447" mass="49958">MAPPGVSLTSLPEEVLSQILARAENPQSLTATCRSLLAAAHDVQTQAEWWHFNQSKTSLLRLFRWRWLQNASLPPDQLDKFLVSILTKRLKDAQASWHGGFAVARAAVLLELPQTFQILLSRGVADPFKLGGVLVADMLVLNRNEMLQQVKQKIGEGKIRGGTSNYQETDLWWNDMRSVVKWWMETPAEEPMRVLAAAESVEAQKRASVQLSEAETESVMANESAPEFETGSDSDEDCGAEDTSSKESFSYESDDKMLSAFQSFVQFTRGVMHVGSEFEEQLSRYEIGDKILWDGIGRFADRDCMKHLAHAVLSGCKAGVPESFLRNLLTILPKREKNTAWKEQLLTVIRAEVVESGLEPRALDALETALWKEDYTLCLEKLRAWRDLDGESPNWGASHLVAPRVIERADEADIALAVLIAHKDKMVGFESEFCGSEYAALPALLES</sequence>
<gene>
    <name evidence="2" type="ORF">KFL_002840010</name>
</gene>
<reference evidence="2 3" key="1">
    <citation type="journal article" date="2014" name="Nat. Commun.">
        <title>Klebsormidium flaccidum genome reveals primary factors for plant terrestrial adaptation.</title>
        <authorList>
            <person name="Hori K."/>
            <person name="Maruyama F."/>
            <person name="Fujisawa T."/>
            <person name="Togashi T."/>
            <person name="Yamamoto N."/>
            <person name="Seo M."/>
            <person name="Sato S."/>
            <person name="Yamada T."/>
            <person name="Mori H."/>
            <person name="Tajima N."/>
            <person name="Moriyama T."/>
            <person name="Ikeuchi M."/>
            <person name="Watanabe M."/>
            <person name="Wada H."/>
            <person name="Kobayashi K."/>
            <person name="Saito M."/>
            <person name="Masuda T."/>
            <person name="Sasaki-Sekimoto Y."/>
            <person name="Mashiguchi K."/>
            <person name="Awai K."/>
            <person name="Shimojima M."/>
            <person name="Masuda S."/>
            <person name="Iwai M."/>
            <person name="Nobusawa T."/>
            <person name="Narise T."/>
            <person name="Kondo S."/>
            <person name="Saito H."/>
            <person name="Sato R."/>
            <person name="Murakawa M."/>
            <person name="Ihara Y."/>
            <person name="Oshima-Yamada Y."/>
            <person name="Ohtaka K."/>
            <person name="Satoh M."/>
            <person name="Sonobe K."/>
            <person name="Ishii M."/>
            <person name="Ohtani R."/>
            <person name="Kanamori-Sato M."/>
            <person name="Honoki R."/>
            <person name="Miyazaki D."/>
            <person name="Mochizuki H."/>
            <person name="Umetsu J."/>
            <person name="Higashi K."/>
            <person name="Shibata D."/>
            <person name="Kamiya Y."/>
            <person name="Sato N."/>
            <person name="Nakamura Y."/>
            <person name="Tabata S."/>
            <person name="Ida S."/>
            <person name="Kurokawa K."/>
            <person name="Ohta H."/>
        </authorList>
    </citation>
    <scope>NUCLEOTIDE SEQUENCE [LARGE SCALE GENOMIC DNA]</scope>
    <source>
        <strain evidence="2 3">NIES-2285</strain>
    </source>
</reference>
<evidence type="ECO:0000313" key="2">
    <source>
        <dbReference type="EMBL" id="GAQ86350.1"/>
    </source>
</evidence>
<dbReference type="AlphaFoldDB" id="A0A1Y1I5W8"/>
<organism evidence="2 3">
    <name type="scientific">Klebsormidium nitens</name>
    <name type="common">Green alga</name>
    <name type="synonym">Ulothrix nitens</name>
    <dbReference type="NCBI Taxonomy" id="105231"/>
    <lineage>
        <taxon>Eukaryota</taxon>
        <taxon>Viridiplantae</taxon>
        <taxon>Streptophyta</taxon>
        <taxon>Klebsormidiophyceae</taxon>
        <taxon>Klebsormidiales</taxon>
        <taxon>Klebsormidiaceae</taxon>
        <taxon>Klebsormidium</taxon>
    </lineage>
</organism>
<evidence type="ECO:0000313" key="3">
    <source>
        <dbReference type="Proteomes" id="UP000054558"/>
    </source>
</evidence>
<dbReference type="EMBL" id="DF237233">
    <property type="protein sequence ID" value="GAQ86350.1"/>
    <property type="molecule type" value="Genomic_DNA"/>
</dbReference>
<keyword evidence="3" id="KW-1185">Reference proteome</keyword>